<comment type="similarity">
    <text evidence="2">Belongs to the EamA transporter family.</text>
</comment>
<feature type="transmembrane region" description="Helical" evidence="7">
    <location>
        <begin position="66"/>
        <end position="83"/>
    </location>
</feature>
<dbReference type="KEGG" id="pbd:PBOR_34585"/>
<keyword evidence="5 7" id="KW-1133">Transmembrane helix</keyword>
<dbReference type="Pfam" id="PF00892">
    <property type="entry name" value="EamA"/>
    <property type="match status" value="2"/>
</dbReference>
<keyword evidence="6 7" id="KW-0472">Membrane</keyword>
<feature type="transmembrane region" description="Helical" evidence="7">
    <location>
        <begin position="7"/>
        <end position="25"/>
    </location>
</feature>
<organism evidence="9 10">
    <name type="scientific">Paenibacillus borealis</name>
    <dbReference type="NCBI Taxonomy" id="160799"/>
    <lineage>
        <taxon>Bacteria</taxon>
        <taxon>Bacillati</taxon>
        <taxon>Bacillota</taxon>
        <taxon>Bacilli</taxon>
        <taxon>Bacillales</taxon>
        <taxon>Paenibacillaceae</taxon>
        <taxon>Paenibacillus</taxon>
    </lineage>
</organism>
<dbReference type="InterPro" id="IPR037185">
    <property type="entry name" value="EmrE-like"/>
</dbReference>
<keyword evidence="10" id="KW-1185">Reference proteome</keyword>
<feature type="transmembrane region" description="Helical" evidence="7">
    <location>
        <begin position="211"/>
        <end position="230"/>
    </location>
</feature>
<feature type="domain" description="EamA" evidence="8">
    <location>
        <begin position="150"/>
        <end position="284"/>
    </location>
</feature>
<feature type="transmembrane region" description="Helical" evidence="7">
    <location>
        <begin position="178"/>
        <end position="199"/>
    </location>
</feature>
<feature type="transmembrane region" description="Helical" evidence="7">
    <location>
        <begin position="242"/>
        <end position="261"/>
    </location>
</feature>
<accession>A0A089LN24</accession>
<keyword evidence="4 7" id="KW-0812">Transmembrane</keyword>
<comment type="subcellular location">
    <subcellularLocation>
        <location evidence="1">Cell membrane</location>
        <topology evidence="1">Multi-pass membrane protein</topology>
    </subcellularLocation>
</comment>
<name>A0A089LN24_PAEBO</name>
<protein>
    <submittedName>
        <fullName evidence="9">Membrane protein</fullName>
    </submittedName>
</protein>
<dbReference type="SUPFAM" id="SSF103481">
    <property type="entry name" value="Multidrug resistance efflux transporter EmrE"/>
    <property type="match status" value="2"/>
</dbReference>
<feature type="transmembrane region" description="Helical" evidence="7">
    <location>
        <begin position="122"/>
        <end position="140"/>
    </location>
</feature>
<feature type="transmembrane region" description="Helical" evidence="7">
    <location>
        <begin position="95"/>
        <end position="115"/>
    </location>
</feature>
<evidence type="ECO:0000259" key="8">
    <source>
        <dbReference type="Pfam" id="PF00892"/>
    </source>
</evidence>
<evidence type="ECO:0000313" key="9">
    <source>
        <dbReference type="EMBL" id="AIQ61465.1"/>
    </source>
</evidence>
<gene>
    <name evidence="9" type="ORF">PBOR_34585</name>
</gene>
<feature type="transmembrane region" description="Helical" evidence="7">
    <location>
        <begin position="146"/>
        <end position="166"/>
    </location>
</feature>
<keyword evidence="3" id="KW-1003">Cell membrane</keyword>
<evidence type="ECO:0000256" key="1">
    <source>
        <dbReference type="ARBA" id="ARBA00004651"/>
    </source>
</evidence>
<evidence type="ECO:0000256" key="4">
    <source>
        <dbReference type="ARBA" id="ARBA00022692"/>
    </source>
</evidence>
<evidence type="ECO:0000256" key="5">
    <source>
        <dbReference type="ARBA" id="ARBA00022989"/>
    </source>
</evidence>
<feature type="domain" description="EamA" evidence="8">
    <location>
        <begin position="9"/>
        <end position="138"/>
    </location>
</feature>
<dbReference type="InterPro" id="IPR000620">
    <property type="entry name" value="EamA_dom"/>
</dbReference>
<dbReference type="RefSeq" id="WP_042218303.1">
    <property type="nucleotide sequence ID" value="NZ_CP009285.1"/>
</dbReference>
<dbReference type="Gene3D" id="1.10.3730.20">
    <property type="match status" value="1"/>
</dbReference>
<reference evidence="9" key="1">
    <citation type="submission" date="2014-08" db="EMBL/GenBank/DDBJ databases">
        <title>Comparative genomics of the Paenibacillus odorifer group.</title>
        <authorList>
            <person name="den Bakker H.C."/>
            <person name="Tsai Y.-C.Y.-C."/>
            <person name="Martin N."/>
            <person name="Korlach J."/>
            <person name="Wiedmann M."/>
        </authorList>
    </citation>
    <scope>NUCLEOTIDE SEQUENCE [LARGE SCALE GENOMIC DNA]</scope>
    <source>
        <strain evidence="9">DSM 13188</strain>
    </source>
</reference>
<dbReference type="AlphaFoldDB" id="A0A089LN24"/>
<feature type="transmembrane region" description="Helical" evidence="7">
    <location>
        <begin position="31"/>
        <end position="54"/>
    </location>
</feature>
<evidence type="ECO:0000256" key="6">
    <source>
        <dbReference type="ARBA" id="ARBA00023136"/>
    </source>
</evidence>
<dbReference type="EMBL" id="CP009285">
    <property type="protein sequence ID" value="AIQ61465.1"/>
    <property type="molecule type" value="Genomic_DNA"/>
</dbReference>
<proteinExistence type="inferred from homology"/>
<dbReference type="PANTHER" id="PTHR32322:SF18">
    <property type="entry name" value="S-ADENOSYLMETHIONINE_S-ADENOSYLHOMOCYSTEINE TRANSPORTER"/>
    <property type="match status" value="1"/>
</dbReference>
<dbReference type="InterPro" id="IPR050638">
    <property type="entry name" value="AA-Vitamin_Transporters"/>
</dbReference>
<dbReference type="HOGENOM" id="CLU_033863_5_0_9"/>
<evidence type="ECO:0000256" key="3">
    <source>
        <dbReference type="ARBA" id="ARBA00022475"/>
    </source>
</evidence>
<dbReference type="GO" id="GO:0005886">
    <property type="term" value="C:plasma membrane"/>
    <property type="evidence" value="ECO:0007669"/>
    <property type="project" value="UniProtKB-SubCell"/>
</dbReference>
<evidence type="ECO:0000256" key="2">
    <source>
        <dbReference type="ARBA" id="ARBA00007362"/>
    </source>
</evidence>
<dbReference type="Proteomes" id="UP000029518">
    <property type="component" value="Chromosome"/>
</dbReference>
<dbReference type="OrthoDB" id="510638at2"/>
<evidence type="ECO:0000313" key="10">
    <source>
        <dbReference type="Proteomes" id="UP000029518"/>
    </source>
</evidence>
<evidence type="ECO:0000256" key="7">
    <source>
        <dbReference type="SAM" id="Phobius"/>
    </source>
</evidence>
<feature type="transmembrane region" description="Helical" evidence="7">
    <location>
        <begin position="267"/>
        <end position="285"/>
    </location>
</feature>
<sequence length="305" mass="33016">MQKRKQTIGLLVFLVIVWGINWPLSKIALTYAPPLLFAGIRTVIAGIILVIAALPKRKQLNFRQLWPVYLVSAFLSIVFYYGFQTIGLQYVPSGLFSAIVFLQPVLLGIFAWIWLGERMYGLKIAGLVIGFLGVASLSLGGLTGSISPVGVLLALASALSWALATVYTKRNAARVDMLWMTAMQIMIGGVILLAAGSASESWADITWSPPFIVNTLFIAVFVIALGWMVYFKLINEGEAGKVGSFTFLIPLISIGSSVVLLHEQITMNLVIGMLLIVSSIILVNVRLGRAAGRIVQPPVPGLGKE</sequence>
<dbReference type="PANTHER" id="PTHR32322">
    <property type="entry name" value="INNER MEMBRANE TRANSPORTER"/>
    <property type="match status" value="1"/>
</dbReference>